<dbReference type="InterPro" id="IPR001372">
    <property type="entry name" value="Dynein_light_chain_typ-1/2"/>
</dbReference>
<keyword evidence="12" id="KW-1185">Reference proteome</keyword>
<dbReference type="SUPFAM" id="SSF54648">
    <property type="entry name" value="DLC"/>
    <property type="match status" value="1"/>
</dbReference>
<evidence type="ECO:0000256" key="4">
    <source>
        <dbReference type="ARBA" id="ARBA00022490"/>
    </source>
</evidence>
<evidence type="ECO:0000313" key="12">
    <source>
        <dbReference type="Proteomes" id="UP000281553"/>
    </source>
</evidence>
<dbReference type="PANTHER" id="PTHR11886">
    <property type="entry name" value="DYNEIN LIGHT CHAIN"/>
    <property type="match status" value="1"/>
</dbReference>
<dbReference type="GO" id="GO:0005634">
    <property type="term" value="C:nucleus"/>
    <property type="evidence" value="ECO:0007669"/>
    <property type="project" value="UniProtKB-SubCell"/>
</dbReference>
<evidence type="ECO:0000256" key="9">
    <source>
        <dbReference type="ARBA" id="ARBA00023242"/>
    </source>
</evidence>
<dbReference type="SMART" id="SM01375">
    <property type="entry name" value="Dynein_light"/>
    <property type="match status" value="1"/>
</dbReference>
<keyword evidence="10" id="KW-0505">Motor protein</keyword>
<keyword evidence="8 10" id="KW-0206">Cytoskeleton</keyword>
<keyword evidence="5 10" id="KW-0493">Microtubule</keyword>
<dbReference type="GO" id="GO:0007017">
    <property type="term" value="P:microtubule-based process"/>
    <property type="evidence" value="ECO:0007669"/>
    <property type="project" value="InterPro"/>
</dbReference>
<evidence type="ECO:0000313" key="11">
    <source>
        <dbReference type="EMBL" id="VDK41123.1"/>
    </source>
</evidence>
<keyword evidence="6" id="KW-0509">mRNA transport</keyword>
<evidence type="ECO:0000256" key="3">
    <source>
        <dbReference type="ARBA" id="ARBA00022448"/>
    </source>
</evidence>
<dbReference type="Proteomes" id="UP000281553">
    <property type="component" value="Unassembled WGS sequence"/>
</dbReference>
<dbReference type="InterPro" id="IPR037177">
    <property type="entry name" value="DLC_sf"/>
</dbReference>
<keyword evidence="10" id="KW-0243">Dynein</keyword>
<dbReference type="EMBL" id="UYRU01007435">
    <property type="protein sequence ID" value="VDK41123.1"/>
    <property type="molecule type" value="Genomic_DNA"/>
</dbReference>
<dbReference type="PANTHER" id="PTHR11886:SF35">
    <property type="entry name" value="DYNEIN LIGHT CHAIN"/>
    <property type="match status" value="1"/>
</dbReference>
<organism evidence="11 12">
    <name type="scientific">Dibothriocephalus latus</name>
    <name type="common">Fish tapeworm</name>
    <name type="synonym">Diphyllobothrium latum</name>
    <dbReference type="NCBI Taxonomy" id="60516"/>
    <lineage>
        <taxon>Eukaryota</taxon>
        <taxon>Metazoa</taxon>
        <taxon>Spiralia</taxon>
        <taxon>Lophotrochozoa</taxon>
        <taxon>Platyhelminthes</taxon>
        <taxon>Cestoda</taxon>
        <taxon>Eucestoda</taxon>
        <taxon>Diphyllobothriidea</taxon>
        <taxon>Diphyllobothriidae</taxon>
        <taxon>Dibothriocephalus</taxon>
    </lineage>
</organism>
<comment type="similarity">
    <text evidence="10">Belongs to the dynein light chain family.</text>
</comment>
<evidence type="ECO:0000256" key="7">
    <source>
        <dbReference type="ARBA" id="ARBA00022927"/>
    </source>
</evidence>
<dbReference type="GO" id="GO:0005874">
    <property type="term" value="C:microtubule"/>
    <property type="evidence" value="ECO:0007669"/>
    <property type="project" value="UniProtKB-KW"/>
</dbReference>
<evidence type="ECO:0000256" key="2">
    <source>
        <dbReference type="ARBA" id="ARBA00004245"/>
    </source>
</evidence>
<evidence type="ECO:0000256" key="8">
    <source>
        <dbReference type="ARBA" id="ARBA00023212"/>
    </source>
</evidence>
<dbReference type="GO" id="GO:0045505">
    <property type="term" value="F:dynein intermediate chain binding"/>
    <property type="evidence" value="ECO:0007669"/>
    <property type="project" value="TreeGrafter"/>
</dbReference>
<keyword evidence="4 10" id="KW-0963">Cytoplasm</keyword>
<reference evidence="11 12" key="1">
    <citation type="submission" date="2018-11" db="EMBL/GenBank/DDBJ databases">
        <authorList>
            <consortium name="Pathogen Informatics"/>
        </authorList>
    </citation>
    <scope>NUCLEOTIDE SEQUENCE [LARGE SCALE GENOMIC DNA]</scope>
</reference>
<evidence type="ECO:0000256" key="5">
    <source>
        <dbReference type="ARBA" id="ARBA00022701"/>
    </source>
</evidence>
<dbReference type="GO" id="GO:0005868">
    <property type="term" value="C:cytoplasmic dynein complex"/>
    <property type="evidence" value="ECO:0007669"/>
    <property type="project" value="TreeGrafter"/>
</dbReference>
<dbReference type="Pfam" id="PF01221">
    <property type="entry name" value="Dynein_light"/>
    <property type="match status" value="1"/>
</dbReference>
<proteinExistence type="inferred from homology"/>
<keyword evidence="7" id="KW-0653">Protein transport</keyword>
<evidence type="ECO:0000256" key="10">
    <source>
        <dbReference type="RuleBase" id="RU365010"/>
    </source>
</evidence>
<gene>
    <name evidence="11" type="ORF">DILT_LOCUS1206</name>
</gene>
<accession>A0A3P6QF38</accession>
<keyword evidence="3" id="KW-0813">Transport</keyword>
<dbReference type="FunFam" id="3.30.740.10:FF:000005">
    <property type="entry name" value="Dynein light chain"/>
    <property type="match status" value="1"/>
</dbReference>
<comment type="subcellular location">
    <subcellularLocation>
        <location evidence="2 10">Cytoplasm</location>
        <location evidence="2 10">Cytoskeleton</location>
    </subcellularLocation>
    <subcellularLocation>
        <location evidence="1">Nucleus</location>
    </subcellularLocation>
</comment>
<keyword evidence="9" id="KW-0539">Nucleus</keyword>
<protein>
    <recommendedName>
        <fullName evidence="10">Dynein light chain</fullName>
    </recommendedName>
</protein>
<dbReference type="AlphaFoldDB" id="A0A3P6QF38"/>
<dbReference type="Gene3D" id="3.30.740.10">
    <property type="entry name" value="Protein Inhibitor Of Neuronal Nitric Oxide Synthase"/>
    <property type="match status" value="1"/>
</dbReference>
<evidence type="ECO:0000256" key="6">
    <source>
        <dbReference type="ARBA" id="ARBA00022816"/>
    </source>
</evidence>
<name>A0A3P6QF38_DIBLA</name>
<dbReference type="OrthoDB" id="10033309at2759"/>
<sequence>MTDTMKVLIRSTDMTVEMQESAAKVAISAISKFEVEKDMAAFVKKEFDSLHGETWHCIVGKDYGSYVTHVEGGFIYFYVDKLGFQLYKTA</sequence>
<dbReference type="CDD" id="cd21452">
    <property type="entry name" value="DLC-like_DYNLL1_DYNLL2"/>
    <property type="match status" value="1"/>
</dbReference>
<dbReference type="GO" id="GO:0051028">
    <property type="term" value="P:mRNA transport"/>
    <property type="evidence" value="ECO:0007669"/>
    <property type="project" value="UniProtKB-KW"/>
</dbReference>
<dbReference type="GO" id="GO:0015031">
    <property type="term" value="P:protein transport"/>
    <property type="evidence" value="ECO:0007669"/>
    <property type="project" value="UniProtKB-KW"/>
</dbReference>
<evidence type="ECO:0000256" key="1">
    <source>
        <dbReference type="ARBA" id="ARBA00004123"/>
    </source>
</evidence>